<evidence type="ECO:0000256" key="6">
    <source>
        <dbReference type="ARBA" id="ARBA00022989"/>
    </source>
</evidence>
<dbReference type="InterPro" id="IPR010627">
    <property type="entry name" value="Prepilin_pept_A24_N"/>
</dbReference>
<evidence type="ECO:0000313" key="14">
    <source>
        <dbReference type="Proteomes" id="UP000007089"/>
    </source>
</evidence>
<dbReference type="Gene3D" id="1.20.120.1220">
    <property type="match status" value="1"/>
</dbReference>
<keyword evidence="14" id="KW-1185">Reference proteome</keyword>
<evidence type="ECO:0000256" key="2">
    <source>
        <dbReference type="ARBA" id="ARBA00005801"/>
    </source>
</evidence>
<reference evidence="13" key="1">
    <citation type="submission" date="2009-01" db="EMBL/GenBank/DDBJ databases">
        <title>Complete sequence of Anaeromyxobacter dehalogenans 2CP-1.</title>
        <authorList>
            <consortium name="US DOE Joint Genome Institute"/>
            <person name="Lucas S."/>
            <person name="Copeland A."/>
            <person name="Lapidus A."/>
            <person name="Glavina del Rio T."/>
            <person name="Dalin E."/>
            <person name="Tice H."/>
            <person name="Bruce D."/>
            <person name="Goodwin L."/>
            <person name="Pitluck S."/>
            <person name="Saunders E."/>
            <person name="Brettin T."/>
            <person name="Detter J.C."/>
            <person name="Han C."/>
            <person name="Larimer F."/>
            <person name="Land M."/>
            <person name="Hauser L."/>
            <person name="Kyrpides N."/>
            <person name="Ovchinnikova G."/>
            <person name="Beliaev A.S."/>
            <person name="Richardson P."/>
        </authorList>
    </citation>
    <scope>NUCLEOTIDE SEQUENCE</scope>
    <source>
        <strain evidence="13">2CP-1</strain>
    </source>
</reference>
<accession>B8JD00</accession>
<feature type="transmembrane region" description="Helical" evidence="10">
    <location>
        <begin position="104"/>
        <end position="124"/>
    </location>
</feature>
<comment type="subcellular location">
    <subcellularLocation>
        <location evidence="1">Cell inner membrane</location>
        <topology evidence="1">Multi-pass membrane protein</topology>
    </subcellularLocation>
    <subcellularLocation>
        <location evidence="9">Cell membrane</location>
        <topology evidence="9">Multi-pass membrane protein</topology>
    </subcellularLocation>
</comment>
<dbReference type="GO" id="GO:0004190">
    <property type="term" value="F:aspartic-type endopeptidase activity"/>
    <property type="evidence" value="ECO:0007669"/>
    <property type="project" value="UniProtKB-EC"/>
</dbReference>
<feature type="domain" description="Prepilin type IV endopeptidase peptidase" evidence="11">
    <location>
        <begin position="112"/>
        <end position="222"/>
    </location>
</feature>
<dbReference type="InterPro" id="IPR050882">
    <property type="entry name" value="Prepilin_peptidase/N-MTase"/>
</dbReference>
<gene>
    <name evidence="13" type="ordered locus">A2cp1_0671</name>
</gene>
<keyword evidence="9" id="KW-0489">Methyltransferase</keyword>
<feature type="transmembrane region" description="Helical" evidence="10">
    <location>
        <begin position="130"/>
        <end position="151"/>
    </location>
</feature>
<name>B8JD00_ANAD2</name>
<dbReference type="GO" id="GO:0032259">
    <property type="term" value="P:methylation"/>
    <property type="evidence" value="ECO:0007669"/>
    <property type="project" value="UniProtKB-KW"/>
</dbReference>
<evidence type="ECO:0000256" key="8">
    <source>
        <dbReference type="RuleBase" id="RU003793"/>
    </source>
</evidence>
<sequence>MDPAAPGVPAGLVAAWVALVGGVVGSFLNVVIARVPAGESIVSPGSRCPRCRTPIAWYDNVPVVSWLALRARCRSCGVRISARYPLVEALVAGVALLAWARHGLAVAALGELVLVSLLVALAFIDLDTWLLPHALTWPLIATGLAVSAAGLGPATLQGAAIGAAVGFGAFALVSVVGEKVLRKEALGFGDVWLLSGIGAWMGVAALLPVVLLASVQGSVVGLVLLALGKGQPGPGQPAEAAGPPAAAVPGDPAALASADDWIPPRNAVPFGPFLAAGALEWLYLGDLIVRGVPSLGIFR</sequence>
<dbReference type="GO" id="GO:0005886">
    <property type="term" value="C:plasma membrane"/>
    <property type="evidence" value="ECO:0007669"/>
    <property type="project" value="UniProtKB-SubCell"/>
</dbReference>
<keyword evidence="6 10" id="KW-1133">Transmembrane helix</keyword>
<comment type="function">
    <text evidence="9">Plays an essential role in type IV pili and type II pseudopili formation by proteolytically removing the leader sequence from substrate proteins and subsequently monomethylating the alpha-amino group of the newly exposed N-terminal phenylalanine.</text>
</comment>
<comment type="similarity">
    <text evidence="2 8">Belongs to the peptidase A24 family.</text>
</comment>
<dbReference type="EC" id="3.4.23.43" evidence="9"/>
<feature type="transmembrane region" description="Helical" evidence="10">
    <location>
        <begin position="197"/>
        <end position="227"/>
    </location>
</feature>
<dbReference type="GO" id="GO:0006465">
    <property type="term" value="P:signal peptide processing"/>
    <property type="evidence" value="ECO:0007669"/>
    <property type="project" value="TreeGrafter"/>
</dbReference>
<evidence type="ECO:0000259" key="11">
    <source>
        <dbReference type="Pfam" id="PF01478"/>
    </source>
</evidence>
<dbReference type="Proteomes" id="UP000007089">
    <property type="component" value="Chromosome"/>
</dbReference>
<evidence type="ECO:0000256" key="10">
    <source>
        <dbReference type="SAM" id="Phobius"/>
    </source>
</evidence>
<dbReference type="Pfam" id="PF01478">
    <property type="entry name" value="Peptidase_A24"/>
    <property type="match status" value="1"/>
</dbReference>
<evidence type="ECO:0000259" key="12">
    <source>
        <dbReference type="Pfam" id="PF06750"/>
    </source>
</evidence>
<dbReference type="GO" id="GO:0008168">
    <property type="term" value="F:methyltransferase activity"/>
    <property type="evidence" value="ECO:0007669"/>
    <property type="project" value="UniProtKB-KW"/>
</dbReference>
<comment type="catalytic activity">
    <reaction evidence="9">
        <text>Typically cleaves a -Gly-|-Phe- bond to release an N-terminal, basic peptide of 5-8 residues from type IV prepilin, and then N-methylates the new N-terminal amino group, the methyl donor being S-adenosyl-L-methionine.</text>
        <dbReference type="EC" id="3.4.23.43"/>
    </reaction>
</comment>
<dbReference type="InterPro" id="IPR000045">
    <property type="entry name" value="Prepilin_IV_endopep_pep"/>
</dbReference>
<keyword evidence="7 10" id="KW-0472">Membrane</keyword>
<evidence type="ECO:0000256" key="5">
    <source>
        <dbReference type="ARBA" id="ARBA00022692"/>
    </source>
</evidence>
<evidence type="ECO:0000313" key="13">
    <source>
        <dbReference type="EMBL" id="ACL64028.1"/>
    </source>
</evidence>
<evidence type="ECO:0000256" key="3">
    <source>
        <dbReference type="ARBA" id="ARBA00022475"/>
    </source>
</evidence>
<feature type="transmembrane region" description="Helical" evidence="10">
    <location>
        <begin position="12"/>
        <end position="32"/>
    </location>
</feature>
<dbReference type="RefSeq" id="WP_012632068.1">
    <property type="nucleotide sequence ID" value="NC_011891.1"/>
</dbReference>
<keyword evidence="9" id="KW-0645">Protease</keyword>
<feature type="transmembrane region" description="Helical" evidence="10">
    <location>
        <begin position="158"/>
        <end position="177"/>
    </location>
</feature>
<keyword evidence="4" id="KW-0997">Cell inner membrane</keyword>
<dbReference type="EC" id="2.1.1.-" evidence="9"/>
<dbReference type="EMBL" id="CP001359">
    <property type="protein sequence ID" value="ACL64028.1"/>
    <property type="molecule type" value="Genomic_DNA"/>
</dbReference>
<evidence type="ECO:0000256" key="7">
    <source>
        <dbReference type="ARBA" id="ARBA00023136"/>
    </source>
</evidence>
<feature type="domain" description="Prepilin peptidase A24 N-terminal" evidence="12">
    <location>
        <begin position="19"/>
        <end position="100"/>
    </location>
</feature>
<keyword evidence="9" id="KW-0378">Hydrolase</keyword>
<dbReference type="PRINTS" id="PR00864">
    <property type="entry name" value="PREPILNPTASE"/>
</dbReference>
<dbReference type="HOGENOM" id="CLU_057101_0_1_7"/>
<dbReference type="InterPro" id="IPR014032">
    <property type="entry name" value="Peptidase_A24A_bac"/>
</dbReference>
<proteinExistence type="inferred from homology"/>
<dbReference type="PANTHER" id="PTHR30487:SF0">
    <property type="entry name" value="PREPILIN LEADER PEPTIDASE_N-METHYLTRANSFERASE-RELATED"/>
    <property type="match status" value="1"/>
</dbReference>
<dbReference type="KEGG" id="acp:A2cp1_0671"/>
<organism evidence="13 14">
    <name type="scientific">Anaeromyxobacter dehalogenans (strain ATCC BAA-258 / DSM 21875 / 2CP-1)</name>
    <dbReference type="NCBI Taxonomy" id="455488"/>
    <lineage>
        <taxon>Bacteria</taxon>
        <taxon>Pseudomonadati</taxon>
        <taxon>Myxococcota</taxon>
        <taxon>Myxococcia</taxon>
        <taxon>Myxococcales</taxon>
        <taxon>Cystobacterineae</taxon>
        <taxon>Anaeromyxobacteraceae</taxon>
        <taxon>Anaeromyxobacter</taxon>
    </lineage>
</organism>
<protein>
    <recommendedName>
        <fullName evidence="9">Prepilin leader peptidase/N-methyltransferase</fullName>
        <ecNumber evidence="9">2.1.1.-</ecNumber>
        <ecNumber evidence="9">3.4.23.43</ecNumber>
    </recommendedName>
</protein>
<keyword evidence="5 9" id="KW-0812">Transmembrane</keyword>
<keyword evidence="9" id="KW-0511">Multifunctional enzyme</keyword>
<dbReference type="PANTHER" id="PTHR30487">
    <property type="entry name" value="TYPE 4 PREPILIN-LIKE PROTEINS LEADER PEPTIDE-PROCESSING ENZYME"/>
    <property type="match status" value="1"/>
</dbReference>
<evidence type="ECO:0000256" key="1">
    <source>
        <dbReference type="ARBA" id="ARBA00004429"/>
    </source>
</evidence>
<evidence type="ECO:0000256" key="4">
    <source>
        <dbReference type="ARBA" id="ARBA00022519"/>
    </source>
</evidence>
<keyword evidence="3" id="KW-1003">Cell membrane</keyword>
<dbReference type="AlphaFoldDB" id="B8JD00"/>
<evidence type="ECO:0000256" key="9">
    <source>
        <dbReference type="RuleBase" id="RU003794"/>
    </source>
</evidence>
<keyword evidence="9" id="KW-0808">Transferase</keyword>
<dbReference type="Pfam" id="PF06750">
    <property type="entry name" value="A24_N_bact"/>
    <property type="match status" value="1"/>
</dbReference>